<accession>F8EUN6</accession>
<evidence type="ECO:0000256" key="2">
    <source>
        <dbReference type="ARBA" id="ARBA00022505"/>
    </source>
</evidence>
<dbReference type="Pfam" id="PF13531">
    <property type="entry name" value="SBP_bac_11"/>
    <property type="match status" value="1"/>
</dbReference>
<keyword evidence="4 7" id="KW-0732">Signal</keyword>
<feature type="signal peptide" evidence="7">
    <location>
        <begin position="1"/>
        <end position="35"/>
    </location>
</feature>
<reference evidence="8 9" key="1">
    <citation type="journal article" date="2011" name="J. Bacteriol.">
        <title>Genome sequence of the ethanol-producing Zymomonas mobilis subsp. pomaceae lectotype strain ATCC 29192.</title>
        <authorList>
            <person name="Kouvelis V.N."/>
            <person name="Davenport K.W."/>
            <person name="Brettin T.S."/>
            <person name="Bruce D."/>
            <person name="Detter C."/>
            <person name="Han C.S."/>
            <person name="Nolan M."/>
            <person name="Tapia R."/>
            <person name="Damoulaki A."/>
            <person name="Kyrpides N.C."/>
            <person name="Typas M.A."/>
            <person name="Pappas K.M."/>
        </authorList>
    </citation>
    <scope>NUCLEOTIDE SEQUENCE [LARGE SCALE GENOMIC DNA]</scope>
    <source>
        <strain evidence="9">ATCC 29192 / DSM 22645 / JCM 10191 / CCUG 17912 / NBRC 13757 / NCIMB 11200 / NRRL B-4491 / Barker I</strain>
    </source>
</reference>
<feature type="binding site" evidence="6">
    <location>
        <position position="179"/>
    </location>
    <ligand>
        <name>molybdate</name>
        <dbReference type="ChEBI" id="CHEBI:36264"/>
    </ligand>
</feature>
<evidence type="ECO:0000256" key="3">
    <source>
        <dbReference type="ARBA" id="ARBA00022723"/>
    </source>
</evidence>
<keyword evidence="2 6" id="KW-0500">Molybdenum</keyword>
<dbReference type="FunFam" id="3.40.190.10:FF:000035">
    <property type="entry name" value="Molybdate ABC transporter substrate-binding protein"/>
    <property type="match status" value="1"/>
</dbReference>
<dbReference type="Proteomes" id="UP000000491">
    <property type="component" value="Chromosome"/>
</dbReference>
<dbReference type="GO" id="GO:0030973">
    <property type="term" value="F:molybdate ion binding"/>
    <property type="evidence" value="ECO:0007669"/>
    <property type="project" value="InterPro"/>
</dbReference>
<evidence type="ECO:0000256" key="6">
    <source>
        <dbReference type="PIRSR" id="PIRSR004846-1"/>
    </source>
</evidence>
<dbReference type="AlphaFoldDB" id="F8EUN6"/>
<dbReference type="InterPro" id="IPR005950">
    <property type="entry name" value="ModA"/>
</dbReference>
<evidence type="ECO:0000256" key="5">
    <source>
        <dbReference type="ARBA" id="ARBA00062515"/>
    </source>
</evidence>
<dbReference type="PIRSF" id="PIRSF004846">
    <property type="entry name" value="ModA"/>
    <property type="match status" value="1"/>
</dbReference>
<gene>
    <name evidence="8" type="ordered locus">Zymop_1291</name>
</gene>
<dbReference type="GO" id="GO:1901359">
    <property type="term" value="F:tungstate binding"/>
    <property type="evidence" value="ECO:0007669"/>
    <property type="project" value="UniProtKB-ARBA"/>
</dbReference>
<dbReference type="EMBL" id="CP002865">
    <property type="protein sequence ID" value="AEI38182.1"/>
    <property type="molecule type" value="Genomic_DNA"/>
</dbReference>
<dbReference type="PANTHER" id="PTHR30632:SF14">
    <property type="entry name" value="TUNGSTATE_MOLYBDATE_CHROMATE-BINDING PROTEIN MODA"/>
    <property type="match status" value="1"/>
</dbReference>
<feature type="chain" id="PRO_5003369950" evidence="7">
    <location>
        <begin position="36"/>
        <end position="259"/>
    </location>
</feature>
<organism evidence="8 9">
    <name type="scientific">Zymomonas mobilis subsp. pomaceae (strain ATCC 29192 / DSM 22645 / JCM 10191 / CCUG 17912 / NBRC 13757 / NCIMB 11200 / NRRL B-4491 / Barker I)</name>
    <dbReference type="NCBI Taxonomy" id="579138"/>
    <lineage>
        <taxon>Bacteria</taxon>
        <taxon>Pseudomonadati</taxon>
        <taxon>Pseudomonadota</taxon>
        <taxon>Alphaproteobacteria</taxon>
        <taxon>Sphingomonadales</taxon>
        <taxon>Zymomonadaceae</taxon>
        <taxon>Zymomonas</taxon>
    </lineage>
</organism>
<dbReference type="PANTHER" id="PTHR30632">
    <property type="entry name" value="MOLYBDATE-BINDING PERIPLASMIC PROTEIN"/>
    <property type="match status" value="1"/>
</dbReference>
<dbReference type="InterPro" id="IPR044084">
    <property type="entry name" value="AvModA-like_subst-bd"/>
</dbReference>
<dbReference type="GO" id="GO:0015689">
    <property type="term" value="P:molybdate ion transport"/>
    <property type="evidence" value="ECO:0007669"/>
    <property type="project" value="InterPro"/>
</dbReference>
<comment type="subunit">
    <text evidence="5">The complex is composed of two ATP-binding proteins (ModC), two transmembrane proteins (ModB) and a solute-binding protein (ModA).</text>
</comment>
<protein>
    <submittedName>
        <fullName evidence="8">Molybdenum ABC transporter, periplasmic molybdate-binding protein</fullName>
    </submittedName>
</protein>
<evidence type="ECO:0000256" key="4">
    <source>
        <dbReference type="ARBA" id="ARBA00022729"/>
    </source>
</evidence>
<dbReference type="CDD" id="cd13539">
    <property type="entry name" value="PBP2_AvModA"/>
    <property type="match status" value="1"/>
</dbReference>
<proteinExistence type="inferred from homology"/>
<sequence length="259" mass="28845">MSGWIKIFFKNKKMNIFKIIINIISVSLFVMPANAAELRIAVAANFSDTAKELITAFTHKTGNTIRLSSGSTGQLYAQIKQGAPFDIFLSADNGRPEKLVQEGLAVSDSRFTYAIGQLVLWSRDKNFPATVETLEKQAFTRLAVCNPDVAPYGRAAIETLQNLHLLEKLRPKFVVGTNIIQVWQFVSSGNAELGFVSLSQMKGVSEGSQWRVPEKFYTPIRQDAVLLNKSQNNAAARAFMAFLKSDESRSIISHYGYHF</sequence>
<dbReference type="GO" id="GO:0046872">
    <property type="term" value="F:metal ion binding"/>
    <property type="evidence" value="ECO:0007669"/>
    <property type="project" value="UniProtKB-KW"/>
</dbReference>
<keyword evidence="3 6" id="KW-0479">Metal-binding</keyword>
<dbReference type="NCBIfam" id="TIGR01256">
    <property type="entry name" value="modA"/>
    <property type="match status" value="1"/>
</dbReference>
<evidence type="ECO:0000256" key="1">
    <source>
        <dbReference type="ARBA" id="ARBA00009175"/>
    </source>
</evidence>
<dbReference type="Gene3D" id="3.40.190.10">
    <property type="entry name" value="Periplasmic binding protein-like II"/>
    <property type="match status" value="2"/>
</dbReference>
<comment type="similarity">
    <text evidence="1">Belongs to the bacterial solute-binding protein ModA family.</text>
</comment>
<dbReference type="PATRIC" id="fig|579138.3.peg.1368"/>
<evidence type="ECO:0000256" key="7">
    <source>
        <dbReference type="SAM" id="SignalP"/>
    </source>
</evidence>
<name>F8EUN6_ZYMMT</name>
<dbReference type="STRING" id="579138.Zymop_1291"/>
<dbReference type="InterPro" id="IPR050682">
    <property type="entry name" value="ModA/WtpA"/>
</dbReference>
<evidence type="ECO:0000313" key="9">
    <source>
        <dbReference type="Proteomes" id="UP000000491"/>
    </source>
</evidence>
<dbReference type="eggNOG" id="COG0725">
    <property type="taxonomic scope" value="Bacteria"/>
</dbReference>
<dbReference type="KEGG" id="zmp:Zymop_1291"/>
<evidence type="ECO:0000313" key="8">
    <source>
        <dbReference type="EMBL" id="AEI38182.1"/>
    </source>
</evidence>
<feature type="binding site" evidence="6">
    <location>
        <position position="72"/>
    </location>
    <ligand>
        <name>molybdate</name>
        <dbReference type="ChEBI" id="CHEBI:36264"/>
    </ligand>
</feature>
<dbReference type="HOGENOM" id="CLU_065520_1_0_5"/>
<dbReference type="SUPFAM" id="SSF53850">
    <property type="entry name" value="Periplasmic binding protein-like II"/>
    <property type="match status" value="1"/>
</dbReference>